<feature type="transmembrane region" description="Helical" evidence="1">
    <location>
        <begin position="12"/>
        <end position="29"/>
    </location>
</feature>
<dbReference type="Pfam" id="PF14340">
    <property type="entry name" value="DUF4395"/>
    <property type="match status" value="1"/>
</dbReference>
<dbReference type="InterPro" id="IPR036259">
    <property type="entry name" value="MFS_trans_sf"/>
</dbReference>
<organism evidence="3 4">
    <name type="scientific">Saccharomonospora viridis</name>
    <dbReference type="NCBI Taxonomy" id="1852"/>
    <lineage>
        <taxon>Bacteria</taxon>
        <taxon>Bacillati</taxon>
        <taxon>Actinomycetota</taxon>
        <taxon>Actinomycetes</taxon>
        <taxon>Pseudonocardiales</taxon>
        <taxon>Pseudonocardiaceae</taxon>
        <taxon>Saccharomonospora</taxon>
    </lineage>
</organism>
<protein>
    <submittedName>
        <fullName evidence="3">Membrane protein</fullName>
    </submittedName>
</protein>
<dbReference type="Proteomes" id="UP000030848">
    <property type="component" value="Unassembled WGS sequence"/>
</dbReference>
<keyword evidence="1" id="KW-1133">Transmembrane helix</keyword>
<comment type="caution">
    <text evidence="3">The sequence shown here is derived from an EMBL/GenBank/DDBJ whole genome shotgun (WGS) entry which is preliminary data.</text>
</comment>
<evidence type="ECO:0000313" key="3">
    <source>
        <dbReference type="EMBL" id="KHF44507.1"/>
    </source>
</evidence>
<feature type="transmembrane region" description="Helical" evidence="1">
    <location>
        <begin position="104"/>
        <end position="134"/>
    </location>
</feature>
<proteinExistence type="predicted"/>
<sequence>MSAPASVDPRGPRFAAVVTTVVLAIVLFTEWWPLLAAQTVVFALGAFAGLRFAPYSVLYRALIAPKLRPTTEREDAAPLRFAQAVGFAFALVGTIGYATGLPTVGVIATAFALFAAFLNAAFNLCLGCEVYLLLQRVTPRTKRMNA</sequence>
<accession>A0A837DA57</accession>
<evidence type="ECO:0000256" key="1">
    <source>
        <dbReference type="SAM" id="Phobius"/>
    </source>
</evidence>
<feature type="domain" description="DUF4395" evidence="2">
    <location>
        <begin position="7"/>
        <end position="136"/>
    </location>
</feature>
<dbReference type="SUPFAM" id="SSF103473">
    <property type="entry name" value="MFS general substrate transporter"/>
    <property type="match status" value="1"/>
</dbReference>
<gene>
    <name evidence="3" type="ORF">MINT15_13890</name>
</gene>
<dbReference type="RefSeq" id="WP_015788023.1">
    <property type="nucleotide sequence ID" value="NZ_FOWS01000004.1"/>
</dbReference>
<dbReference type="InterPro" id="IPR016942">
    <property type="entry name" value="UCP030042"/>
</dbReference>
<evidence type="ECO:0000313" key="4">
    <source>
        <dbReference type="Proteomes" id="UP000030848"/>
    </source>
</evidence>
<dbReference type="EMBL" id="JRZE01000003">
    <property type="protein sequence ID" value="KHF44507.1"/>
    <property type="molecule type" value="Genomic_DNA"/>
</dbReference>
<dbReference type="InterPro" id="IPR025508">
    <property type="entry name" value="DUF4395"/>
</dbReference>
<name>A0A837DA57_9PSEU</name>
<keyword evidence="1" id="KW-0472">Membrane</keyword>
<keyword evidence="1" id="KW-0812">Transmembrane</keyword>
<evidence type="ECO:0000259" key="2">
    <source>
        <dbReference type="Pfam" id="PF14340"/>
    </source>
</evidence>
<feature type="transmembrane region" description="Helical" evidence="1">
    <location>
        <begin position="35"/>
        <end position="58"/>
    </location>
</feature>
<reference evidence="3 4" key="1">
    <citation type="submission" date="2014-10" db="EMBL/GenBank/DDBJ databases">
        <title>Genome sequence of Micropolyspora internatus JCM3315.</title>
        <authorList>
            <person name="Shin S.-K."/>
            <person name="Yi H."/>
        </authorList>
    </citation>
    <scope>NUCLEOTIDE SEQUENCE [LARGE SCALE GENOMIC DNA]</scope>
    <source>
        <strain evidence="3 4">JCM 3315</strain>
    </source>
</reference>
<dbReference type="AlphaFoldDB" id="A0A837DA57"/>
<feature type="transmembrane region" description="Helical" evidence="1">
    <location>
        <begin position="79"/>
        <end position="98"/>
    </location>
</feature>
<dbReference type="OrthoDB" id="345402at2"/>
<dbReference type="OMA" id="WLLAWQT"/>
<dbReference type="PIRSF" id="PIRSF030042">
    <property type="entry name" value="UCP030042"/>
    <property type="match status" value="1"/>
</dbReference>